<evidence type="ECO:0000256" key="3">
    <source>
        <dbReference type="ARBA" id="ARBA00023239"/>
    </source>
</evidence>
<dbReference type="SUPFAM" id="SSF53686">
    <property type="entry name" value="Tryptophan synthase beta subunit-like PLP-dependent enzymes"/>
    <property type="match status" value="1"/>
</dbReference>
<evidence type="ECO:0000313" key="6">
    <source>
        <dbReference type="Proteomes" id="UP000007812"/>
    </source>
</evidence>
<proteinExistence type="predicted"/>
<dbReference type="Gene3D" id="3.40.50.1100">
    <property type="match status" value="2"/>
</dbReference>
<dbReference type="RefSeq" id="WP_013737438.1">
    <property type="nucleotide sequence ID" value="NC_015435.1"/>
</dbReference>
<keyword evidence="2" id="KW-0663">Pyridoxal phosphate</keyword>
<dbReference type="NCBIfam" id="NF005035">
    <property type="entry name" value="PRK06450.1"/>
    <property type="match status" value="1"/>
</dbReference>
<reference evidence="5 6" key="1">
    <citation type="journal article" date="2011" name="J. Bacteriol.">
        <title>Complete genome sequence of Metallosphaera cuprina, a metal sulfide-oxidizing archaeon from a hot spring.</title>
        <authorList>
            <person name="Liu L.J."/>
            <person name="You X.Y."/>
            <person name="Zheng H."/>
            <person name="Wang S."/>
            <person name="Jiang C.Y."/>
            <person name="Liu S.J."/>
        </authorList>
    </citation>
    <scope>NUCLEOTIDE SEQUENCE [LARGE SCALE GENOMIC DNA]</scope>
    <source>
        <strain evidence="5 6">Ar-4</strain>
    </source>
</reference>
<evidence type="ECO:0000256" key="2">
    <source>
        <dbReference type="ARBA" id="ARBA00022898"/>
    </source>
</evidence>
<accession>F4G292</accession>
<dbReference type="InterPro" id="IPR036052">
    <property type="entry name" value="TrpB-like_PALP_sf"/>
</dbReference>
<dbReference type="AlphaFoldDB" id="F4G292"/>
<dbReference type="STRING" id="1006006.Mcup_0835"/>
<dbReference type="GO" id="GO:0006567">
    <property type="term" value="P:L-threonine catabolic process"/>
    <property type="evidence" value="ECO:0007669"/>
    <property type="project" value="TreeGrafter"/>
</dbReference>
<dbReference type="GO" id="GO:0006565">
    <property type="term" value="P:L-serine catabolic process"/>
    <property type="evidence" value="ECO:0007669"/>
    <property type="project" value="TreeGrafter"/>
</dbReference>
<gene>
    <name evidence="5" type="ordered locus">Mcup_0835</name>
</gene>
<evidence type="ECO:0000313" key="5">
    <source>
        <dbReference type="EMBL" id="AEB94940.1"/>
    </source>
</evidence>
<dbReference type="Proteomes" id="UP000007812">
    <property type="component" value="Chromosome"/>
</dbReference>
<evidence type="ECO:0000259" key="4">
    <source>
        <dbReference type="Pfam" id="PF00291"/>
    </source>
</evidence>
<dbReference type="GO" id="GO:0003941">
    <property type="term" value="F:L-serine ammonia-lyase activity"/>
    <property type="evidence" value="ECO:0007669"/>
    <property type="project" value="TreeGrafter"/>
</dbReference>
<dbReference type="GeneID" id="10493026"/>
<evidence type="ECO:0000256" key="1">
    <source>
        <dbReference type="ARBA" id="ARBA00001933"/>
    </source>
</evidence>
<comment type="cofactor">
    <cofactor evidence="1">
        <name>pyridoxal 5'-phosphate</name>
        <dbReference type="ChEBI" id="CHEBI:597326"/>
    </cofactor>
</comment>
<dbReference type="KEGG" id="mcn:Mcup_0835"/>
<dbReference type="GO" id="GO:0009097">
    <property type="term" value="P:isoleucine biosynthetic process"/>
    <property type="evidence" value="ECO:0007669"/>
    <property type="project" value="TreeGrafter"/>
</dbReference>
<dbReference type="GO" id="GO:0004794">
    <property type="term" value="F:threonine deaminase activity"/>
    <property type="evidence" value="ECO:0007669"/>
    <property type="project" value="TreeGrafter"/>
</dbReference>
<dbReference type="PANTHER" id="PTHR48078:SF6">
    <property type="entry name" value="L-THREONINE DEHYDRATASE CATABOLIC TDCB"/>
    <property type="match status" value="1"/>
</dbReference>
<dbReference type="Pfam" id="PF00291">
    <property type="entry name" value="PALP"/>
    <property type="match status" value="1"/>
</dbReference>
<dbReference type="HOGENOM" id="CLU_028142_4_0_2"/>
<dbReference type="InterPro" id="IPR001926">
    <property type="entry name" value="TrpB-like_PALP"/>
</dbReference>
<sequence length="334" mass="36745">MKALCMKCGREREGMEIRCKCGGAFKIDVDIPFYKNVRDNFPYVKKWVSLGEWNTPLIRIEKFWYKLDLLNPTGSYKDRGSVTLISRLYQEGVKEISEDSSGNAGASIAAYGALAGMKVKIFVPSTARGGKLKQIQSYGAEVVKVEGSREEVAISAERSGAYYASHVLQPEFRDGIRSLAYEIVMNRQGKPPSQVFLPTSAGTLLLGVYEGFNHMLREGIIDEMPKIIAVQTEEVSPVCSKLKGKVYNPPVKFSSIADALVSTNPVLLDEMVNVLKETGDCVIVNEREIIDSWNYLRGKGLLVEYSSAVGLAGARKLGDEESVIVITGNGLKVL</sequence>
<dbReference type="InterPro" id="IPR050147">
    <property type="entry name" value="Ser/Thr_Dehydratase"/>
</dbReference>
<organism evidence="5 6">
    <name type="scientific">Metallosphaera cuprina (strain Ar-4)</name>
    <dbReference type="NCBI Taxonomy" id="1006006"/>
    <lineage>
        <taxon>Archaea</taxon>
        <taxon>Thermoproteota</taxon>
        <taxon>Thermoprotei</taxon>
        <taxon>Sulfolobales</taxon>
        <taxon>Sulfolobaceae</taxon>
        <taxon>Metallosphaera</taxon>
    </lineage>
</organism>
<dbReference type="OrthoDB" id="10138at2157"/>
<dbReference type="PANTHER" id="PTHR48078">
    <property type="entry name" value="THREONINE DEHYDRATASE, MITOCHONDRIAL-RELATED"/>
    <property type="match status" value="1"/>
</dbReference>
<keyword evidence="3" id="KW-0456">Lyase</keyword>
<feature type="domain" description="Tryptophan synthase beta chain-like PALP" evidence="4">
    <location>
        <begin position="48"/>
        <end position="328"/>
    </location>
</feature>
<name>F4G292_METCR</name>
<dbReference type="EMBL" id="CP002656">
    <property type="protein sequence ID" value="AEB94940.1"/>
    <property type="molecule type" value="Genomic_DNA"/>
</dbReference>
<protein>
    <submittedName>
        <fullName evidence="5">Threonine synthase</fullName>
    </submittedName>
</protein>
<dbReference type="eggNOG" id="arCOG01434">
    <property type="taxonomic scope" value="Archaea"/>
</dbReference>
<keyword evidence="6" id="KW-1185">Reference proteome</keyword>
<dbReference type="PATRIC" id="fig|1006006.8.peg.833"/>